<feature type="domain" description="Nudix hydrolase" evidence="1">
    <location>
        <begin position="17"/>
        <end position="209"/>
    </location>
</feature>
<dbReference type="PANTHER" id="PTHR23131:SF0">
    <property type="entry name" value="ENDORIBONUCLEASE LACTB2"/>
    <property type="match status" value="1"/>
</dbReference>
<keyword evidence="2" id="KW-0378">Hydrolase</keyword>
<dbReference type="InterPro" id="IPR015797">
    <property type="entry name" value="NUDIX_hydrolase-like_dom_sf"/>
</dbReference>
<proteinExistence type="predicted"/>
<evidence type="ECO:0000313" key="3">
    <source>
        <dbReference type="Proteomes" id="UP000529637"/>
    </source>
</evidence>
<reference evidence="2 3" key="1">
    <citation type="submission" date="2020-06" db="EMBL/GenBank/DDBJ databases">
        <title>Schlegella sp. ID0723 isolated from air conditioner.</title>
        <authorList>
            <person name="Kim D.Y."/>
            <person name="Kim D.-U."/>
        </authorList>
    </citation>
    <scope>NUCLEOTIDE SEQUENCE [LARGE SCALE GENOMIC DNA]</scope>
    <source>
        <strain evidence="2 3">ID0723</strain>
    </source>
</reference>
<dbReference type="InterPro" id="IPR036866">
    <property type="entry name" value="RibonucZ/Hydroxyglut_hydro"/>
</dbReference>
<name>A0A7Y6NSY3_9BURK</name>
<dbReference type="Gene3D" id="3.90.79.10">
    <property type="entry name" value="Nucleoside Triphosphate Pyrophosphohydrolase"/>
    <property type="match status" value="1"/>
</dbReference>
<dbReference type="Gene3D" id="3.60.15.10">
    <property type="entry name" value="Ribonuclease Z/Hydroxyacylglutathione hydrolase-like"/>
    <property type="match status" value="1"/>
</dbReference>
<dbReference type="SUPFAM" id="SSF55811">
    <property type="entry name" value="Nudix"/>
    <property type="match status" value="1"/>
</dbReference>
<sequence>MARPVTQLHPPRTPVAPRPAATLLWLRDAPAGPEVLLTRRSPNASFLPGVFVFPGGRIDDADASAADLVGEAAAALPHLAAAVAALRESFEELGVLHAHDAAGSPVAASELAGLKRHEPLHPQLRARGLRLAAGALRVAVRWTTDRDVQPRRFDTLFLIGRMPEGQTPVADEAEQFEPVWLRAADALARHEAGTLPMIFPTLRTLRWLAGFDSVDAALAACAGNRPHWESCPRGALVGGKPQRFMETDVPFGELELVCPDGQMLHALDWQSERPVQLLRHLWRFTAPNPGVMTGPGTNAYLLGSAAAGWIVIDPGPPDEVHVKRLLEVTGGRVRTIICTHSHPDHSPAAQPLAQACEAATGQRPPILGLPSAPTARAHSEFTPDRTLADGECIVLDDPAHPLTLRAVHTPGHAANHLCLVLEEDGLLFSGDHVLSGSTTVIDPPDGNMAAYIDSLDRLLRECERHDIRFILPAHGHVIGSAPQAIAWLKSHRLAREAKVLAAMRECPQGNADDWVPIAYADTPKQLWPVARRSLLAHLERIEALGRAR</sequence>
<dbReference type="InterPro" id="IPR000086">
    <property type="entry name" value="NUDIX_hydrolase_dom"/>
</dbReference>
<keyword evidence="3" id="KW-1185">Reference proteome</keyword>
<dbReference type="EMBL" id="JABWMJ010000014">
    <property type="protein sequence ID" value="NUZ08602.1"/>
    <property type="molecule type" value="Genomic_DNA"/>
</dbReference>
<dbReference type="CDD" id="cd18870">
    <property type="entry name" value="NUDIX_AcylCoAdiphos_Nudt19"/>
    <property type="match status" value="1"/>
</dbReference>
<dbReference type="GO" id="GO:0016787">
    <property type="term" value="F:hydrolase activity"/>
    <property type="evidence" value="ECO:0007669"/>
    <property type="project" value="UniProtKB-KW"/>
</dbReference>
<comment type="caution">
    <text evidence="2">The sequence shown here is derived from an EMBL/GenBank/DDBJ whole genome shotgun (WGS) entry which is preliminary data.</text>
</comment>
<dbReference type="SMART" id="SM00849">
    <property type="entry name" value="Lactamase_B"/>
    <property type="match status" value="1"/>
</dbReference>
<dbReference type="AlphaFoldDB" id="A0A7Y6NSY3"/>
<evidence type="ECO:0000313" key="2">
    <source>
        <dbReference type="EMBL" id="NUZ08602.1"/>
    </source>
</evidence>
<dbReference type="PANTHER" id="PTHR23131">
    <property type="entry name" value="ENDORIBONUCLEASE LACTB2"/>
    <property type="match status" value="1"/>
</dbReference>
<gene>
    <name evidence="2" type="ORF">HQN59_22900</name>
</gene>
<protein>
    <submittedName>
        <fullName evidence="2">MBL fold metallo-hydrolase</fullName>
    </submittedName>
</protein>
<accession>A0A7Y6NSY3</accession>
<dbReference type="PROSITE" id="PS51462">
    <property type="entry name" value="NUDIX"/>
    <property type="match status" value="1"/>
</dbReference>
<dbReference type="InterPro" id="IPR041516">
    <property type="entry name" value="LACTB2_WH"/>
</dbReference>
<organism evidence="2 3">
    <name type="scientific">Piscinibacter koreensis</name>
    <dbReference type="NCBI Taxonomy" id="2742824"/>
    <lineage>
        <taxon>Bacteria</taxon>
        <taxon>Pseudomonadati</taxon>
        <taxon>Pseudomonadota</taxon>
        <taxon>Betaproteobacteria</taxon>
        <taxon>Burkholderiales</taxon>
        <taxon>Sphaerotilaceae</taxon>
        <taxon>Piscinibacter</taxon>
    </lineage>
</organism>
<dbReference type="InterPro" id="IPR050662">
    <property type="entry name" value="Sec-metab_biosynth-thioest"/>
</dbReference>
<dbReference type="InterPro" id="IPR001279">
    <property type="entry name" value="Metallo-B-lactamas"/>
</dbReference>
<dbReference type="Proteomes" id="UP000529637">
    <property type="component" value="Unassembled WGS sequence"/>
</dbReference>
<dbReference type="Pfam" id="PF00753">
    <property type="entry name" value="Lactamase_B"/>
    <property type="match status" value="1"/>
</dbReference>
<dbReference type="CDD" id="cd16278">
    <property type="entry name" value="metallo-hydrolase-like_MBL-fold"/>
    <property type="match status" value="1"/>
</dbReference>
<dbReference type="RefSeq" id="WP_176071462.1">
    <property type="nucleotide sequence ID" value="NZ_JABWMJ010000014.1"/>
</dbReference>
<evidence type="ECO:0000259" key="1">
    <source>
        <dbReference type="PROSITE" id="PS51462"/>
    </source>
</evidence>
<dbReference type="InterPro" id="IPR036388">
    <property type="entry name" value="WH-like_DNA-bd_sf"/>
</dbReference>
<dbReference type="Gene3D" id="1.10.10.10">
    <property type="entry name" value="Winged helix-like DNA-binding domain superfamily/Winged helix DNA-binding domain"/>
    <property type="match status" value="1"/>
</dbReference>
<dbReference type="SUPFAM" id="SSF56281">
    <property type="entry name" value="Metallo-hydrolase/oxidoreductase"/>
    <property type="match status" value="1"/>
</dbReference>
<dbReference type="Pfam" id="PF17778">
    <property type="entry name" value="WHD_BLACT"/>
    <property type="match status" value="1"/>
</dbReference>